<evidence type="ECO:0000313" key="1">
    <source>
        <dbReference type="EMBL" id="PNR26409.1"/>
    </source>
</evidence>
<accession>A0A2K1IAV6</accession>
<dbReference type="Proteomes" id="UP000006727">
    <property type="component" value="Chromosome 27"/>
</dbReference>
<dbReference type="InParanoid" id="A0A2K1IAV6"/>
<evidence type="ECO:0000313" key="3">
    <source>
        <dbReference type="Proteomes" id="UP000006727"/>
    </source>
</evidence>
<evidence type="ECO:0000313" key="2">
    <source>
        <dbReference type="EnsemblPlants" id="PAC:32952359.CDS.1"/>
    </source>
</evidence>
<dbReference type="AlphaFoldDB" id="A0A2K1IAV6"/>
<reference evidence="1 3" key="2">
    <citation type="journal article" date="2018" name="Plant J.">
        <title>The Physcomitrella patens chromosome-scale assembly reveals moss genome structure and evolution.</title>
        <authorList>
            <person name="Lang D."/>
            <person name="Ullrich K.K."/>
            <person name="Murat F."/>
            <person name="Fuchs J."/>
            <person name="Jenkins J."/>
            <person name="Haas F.B."/>
            <person name="Piednoel M."/>
            <person name="Gundlach H."/>
            <person name="Van Bel M."/>
            <person name="Meyberg R."/>
            <person name="Vives C."/>
            <person name="Morata J."/>
            <person name="Symeonidi A."/>
            <person name="Hiss M."/>
            <person name="Muchero W."/>
            <person name="Kamisugi Y."/>
            <person name="Saleh O."/>
            <person name="Blanc G."/>
            <person name="Decker E.L."/>
            <person name="van Gessel N."/>
            <person name="Grimwood J."/>
            <person name="Hayes R.D."/>
            <person name="Graham S.W."/>
            <person name="Gunter L.E."/>
            <person name="McDaniel S.F."/>
            <person name="Hoernstein S.N.W."/>
            <person name="Larsson A."/>
            <person name="Li F.W."/>
            <person name="Perroud P.F."/>
            <person name="Phillips J."/>
            <person name="Ranjan P."/>
            <person name="Rokshar D.S."/>
            <person name="Rothfels C.J."/>
            <person name="Schneider L."/>
            <person name="Shu S."/>
            <person name="Stevenson D.W."/>
            <person name="Thummler F."/>
            <person name="Tillich M."/>
            <person name="Villarreal Aguilar J.C."/>
            <person name="Widiez T."/>
            <person name="Wong G.K."/>
            <person name="Wymore A."/>
            <person name="Zhang Y."/>
            <person name="Zimmer A.D."/>
            <person name="Quatrano R.S."/>
            <person name="Mayer K.F.X."/>
            <person name="Goodstein D."/>
            <person name="Casacuberta J.M."/>
            <person name="Vandepoele K."/>
            <person name="Reski R."/>
            <person name="Cuming A.C."/>
            <person name="Tuskan G.A."/>
            <person name="Maumus F."/>
            <person name="Salse J."/>
            <person name="Schmutz J."/>
            <person name="Rensing S.A."/>
        </authorList>
    </citation>
    <scope>NUCLEOTIDE SEQUENCE [LARGE SCALE GENOMIC DNA]</scope>
    <source>
        <strain evidence="2 3">cv. Gransden 2004</strain>
    </source>
</reference>
<keyword evidence="3" id="KW-1185">Reference proteome</keyword>
<reference evidence="2" key="3">
    <citation type="submission" date="2020-12" db="UniProtKB">
        <authorList>
            <consortium name="EnsemblPlants"/>
        </authorList>
    </citation>
    <scope>IDENTIFICATION</scope>
</reference>
<gene>
    <name evidence="1" type="ORF">PHYPA_030984</name>
</gene>
<protein>
    <recommendedName>
        <fullName evidence="4">Endonuclease/exonuclease/phosphatase domain-containing protein</fullName>
    </recommendedName>
</protein>
<dbReference type="EnsemblPlants" id="Pp3c27_5846V3.1">
    <property type="protein sequence ID" value="PAC:32952359.CDS.1"/>
    <property type="gene ID" value="Pp3c27_5846"/>
</dbReference>
<sequence length="109" mass="12588">MLNTYPKPDVIIIQEHRLSHIDYTEWVPQLEFMKGPIFWNAAVYSAREDSLADGTAILTSHKLAEGITAHGVIVRSRVQYIILERSRAIKTGILNIYSPNYTRFRSNLW</sequence>
<dbReference type="EMBL" id="ABEU02000027">
    <property type="protein sequence ID" value="PNR26409.1"/>
    <property type="molecule type" value="Genomic_DNA"/>
</dbReference>
<dbReference type="Gramene" id="Pp3c27_5846V3.1">
    <property type="protein sequence ID" value="PAC:32952359.CDS.1"/>
    <property type="gene ID" value="Pp3c27_5846"/>
</dbReference>
<evidence type="ECO:0008006" key="4">
    <source>
        <dbReference type="Google" id="ProtNLM"/>
    </source>
</evidence>
<name>A0A2K1IAV6_PHYPA</name>
<proteinExistence type="predicted"/>
<organism evidence="1">
    <name type="scientific">Physcomitrium patens</name>
    <name type="common">Spreading-leaved earth moss</name>
    <name type="synonym">Physcomitrella patens</name>
    <dbReference type="NCBI Taxonomy" id="3218"/>
    <lineage>
        <taxon>Eukaryota</taxon>
        <taxon>Viridiplantae</taxon>
        <taxon>Streptophyta</taxon>
        <taxon>Embryophyta</taxon>
        <taxon>Bryophyta</taxon>
        <taxon>Bryophytina</taxon>
        <taxon>Bryopsida</taxon>
        <taxon>Funariidae</taxon>
        <taxon>Funariales</taxon>
        <taxon>Funariaceae</taxon>
        <taxon>Physcomitrium</taxon>
    </lineage>
</organism>
<reference evidence="1 3" key="1">
    <citation type="journal article" date="2008" name="Science">
        <title>The Physcomitrella genome reveals evolutionary insights into the conquest of land by plants.</title>
        <authorList>
            <person name="Rensing S."/>
            <person name="Lang D."/>
            <person name="Zimmer A."/>
            <person name="Terry A."/>
            <person name="Salamov A."/>
            <person name="Shapiro H."/>
            <person name="Nishiyama T."/>
            <person name="Perroud P.-F."/>
            <person name="Lindquist E."/>
            <person name="Kamisugi Y."/>
            <person name="Tanahashi T."/>
            <person name="Sakakibara K."/>
            <person name="Fujita T."/>
            <person name="Oishi K."/>
            <person name="Shin-I T."/>
            <person name="Kuroki Y."/>
            <person name="Toyoda A."/>
            <person name="Suzuki Y."/>
            <person name="Hashimoto A."/>
            <person name="Yamaguchi K."/>
            <person name="Sugano A."/>
            <person name="Kohara Y."/>
            <person name="Fujiyama A."/>
            <person name="Anterola A."/>
            <person name="Aoki S."/>
            <person name="Ashton N."/>
            <person name="Barbazuk W.B."/>
            <person name="Barker E."/>
            <person name="Bennetzen J."/>
            <person name="Bezanilla M."/>
            <person name="Blankenship R."/>
            <person name="Cho S.H."/>
            <person name="Dutcher S."/>
            <person name="Estelle M."/>
            <person name="Fawcett J.A."/>
            <person name="Gundlach H."/>
            <person name="Hanada K."/>
            <person name="Heyl A."/>
            <person name="Hicks K.A."/>
            <person name="Hugh J."/>
            <person name="Lohr M."/>
            <person name="Mayer K."/>
            <person name="Melkozernov A."/>
            <person name="Murata T."/>
            <person name="Nelson D."/>
            <person name="Pils B."/>
            <person name="Prigge M."/>
            <person name="Reiss B."/>
            <person name="Renner T."/>
            <person name="Rombauts S."/>
            <person name="Rushton P."/>
            <person name="Sanderfoot A."/>
            <person name="Schween G."/>
            <person name="Shiu S.-H."/>
            <person name="Stueber K."/>
            <person name="Theodoulou F.L."/>
            <person name="Tu H."/>
            <person name="Van de Peer Y."/>
            <person name="Verrier P.J."/>
            <person name="Waters E."/>
            <person name="Wood A."/>
            <person name="Yang L."/>
            <person name="Cove D."/>
            <person name="Cuming A."/>
            <person name="Hasebe M."/>
            <person name="Lucas S."/>
            <person name="Mishler D.B."/>
            <person name="Reski R."/>
            <person name="Grigoriev I."/>
            <person name="Quatrano R.S."/>
            <person name="Boore J.L."/>
        </authorList>
    </citation>
    <scope>NUCLEOTIDE SEQUENCE [LARGE SCALE GENOMIC DNA]</scope>
    <source>
        <strain evidence="2 3">cv. Gransden 2004</strain>
    </source>
</reference>